<evidence type="ECO:0000256" key="6">
    <source>
        <dbReference type="ARBA" id="ARBA00022889"/>
    </source>
</evidence>
<dbReference type="PANTHER" id="PTHR45739:SF7">
    <property type="entry name" value="FRAS1-RELATED EXTRACELLULAR MATRIX PROTEIN 1"/>
    <property type="match status" value="1"/>
</dbReference>
<feature type="signal peptide" evidence="10">
    <location>
        <begin position="1"/>
        <end position="26"/>
    </location>
</feature>
<comment type="similarity">
    <text evidence="1">Belongs to the FRAS1 family.</text>
</comment>
<feature type="repeat" description="CSPG" evidence="8">
    <location>
        <begin position="1280"/>
        <end position="1377"/>
    </location>
</feature>
<dbReference type="InterPro" id="IPR016187">
    <property type="entry name" value="CTDL_fold"/>
</dbReference>
<name>A0AAV1HLS7_XYRNO</name>
<dbReference type="GO" id="GO:0007154">
    <property type="term" value="P:cell communication"/>
    <property type="evidence" value="ECO:0007669"/>
    <property type="project" value="InterPro"/>
</dbReference>
<dbReference type="SUPFAM" id="SSF141072">
    <property type="entry name" value="CalX-like"/>
    <property type="match status" value="1"/>
</dbReference>
<keyword evidence="4" id="KW-0677">Repeat</keyword>
<feature type="repeat" description="CSPG" evidence="8">
    <location>
        <begin position="1633"/>
        <end position="1730"/>
    </location>
</feature>
<feature type="repeat" description="CSPG" evidence="8">
    <location>
        <begin position="648"/>
        <end position="760"/>
    </location>
</feature>
<dbReference type="Pfam" id="PF00059">
    <property type="entry name" value="Lectin_C"/>
    <property type="match status" value="1"/>
</dbReference>
<dbReference type="Proteomes" id="UP001178508">
    <property type="component" value="Chromosome 23"/>
</dbReference>
<dbReference type="PROSITE" id="PS51854">
    <property type="entry name" value="CSPG"/>
    <property type="match status" value="12"/>
</dbReference>
<dbReference type="Gene3D" id="2.60.40.2030">
    <property type="match status" value="1"/>
</dbReference>
<dbReference type="GO" id="GO:0007155">
    <property type="term" value="P:cell adhesion"/>
    <property type="evidence" value="ECO:0007669"/>
    <property type="project" value="UniProtKB-KW"/>
</dbReference>
<feature type="domain" description="C-type lectin" evidence="11">
    <location>
        <begin position="2048"/>
        <end position="2141"/>
    </location>
</feature>
<dbReference type="InterPro" id="IPR032675">
    <property type="entry name" value="LRR_dom_sf"/>
</dbReference>
<evidence type="ECO:0000259" key="11">
    <source>
        <dbReference type="PROSITE" id="PS50041"/>
    </source>
</evidence>
<sequence>MASQGQKLTWILLQALLLGSTCSVHGSLVKVNKGLKVKRGQSAYLQEGDLQFQIPRQKDACKVEVVLNEPITQRVGKLMPEVFDCHYLADEIKYVHNGCPLLKEDTIKLRLYRFTESETYMEVFSLHVEIMEPECSIIKLGPKSLQVPEFYGFSDAVDRNIVSFNYERRSSLECSIHLSNHDTHLPAHGQLVTGEPEKATKRGDEPESFIPLRQQLDNKERAMCKSEDCLKGLKLVKFTKFPCDDFLMMGLKYQHIDPPSPDMDYIAIRLDLKDTRSGSIYKSEQAWIPVQILGAMPNQPPKPSFMSMFILEVDQFILTPLSTATLDAEDEETPKQLLVFNITKPPADGFITHLSDHTRPITSFTWLDLNDMLIGYQPPNSSHTQRRNYEVEVEIHDFFFEKSQPVTVHMSVRNADTNAPRVSWNMGLSLLEGQSRPILWEQLQIVDNDNLNAVRLITVDGLQHGRLTVRGGKGFMFTIKDIKDGMVRYHHDDSDSTKDFIIFRITDGPHQTRHKFPIKILPKDDSPPFLITNMLLEVSEGQTALLRGSTLQASDMDSSDDYILFNITRPPQAGEVMKVPGPGLTGYPISHFLQKDLSQSMVYYRHLGNEVFDDSFEVVLSDFHDPPNLSEPQVVVVHIEPVPDQPPKEVPGSSRCLVVKETEVVHITRQHLHFVDQESPDSELMYTVTTPPFYTSPQSSPDAGRLFLVDSIPKFTKDLNAPVLRLFTQHAVNFMKVAFMPPILDIGPYPQYIQFLLSVTNHLGKTVSGICFNITVMPVDNQPPQVITNLLTVDEGGESRLGPEHLLLSDVDSMEESLRVELQREPQHGALQLGSSPLQPGQTFTVQDLRNLKVRYTHDGSETVEDNIHFSASDGTNSVSFVLQVKVIPINDEVPVLVPGLKPVLSCAEGQEIIITAEYIYAMDADSDNSSLAFLIARQPYHGVVLRNGVIVDRFIQADITAGIISYKHTGLEVGLTPRHDTVTFVISDGDTGNPGLCCIDGNPSKTRGKTQLRDSLPVYDLKITVFPVDSQPPSLTAGDLFTVDEGGSAPITTSHLKASDVDTVLDELVVSLISPPQFGYIENVLPSPGFEKSNTGISIASFLYKDIMDGHVNYVQSRHQRMEPTADVFMLCVSDGKHSSAHVPFYIIINPTNDEIPEFEARNITVQEGEMRQLDSSVLRAMDLDVPQNVLLFSVVKPPQYGSIISHSRVKTGYKRRESGPPVAVVDFTMTDLINGMDLMYMHDDSENMDDSFTVQLTDGRHQLHKQVMVKVLPVNDEEPRVIRNNGLEVEPGEARLVSSVVLFAEDRDSPGSEVMYMFESVPAQGLLQLKEGQDWVTLTAGRNCTQEMVDMNLLRYTHTGLHGANIQDFFVFYLFDGKNRSPPQHFHISVKDLEKGNIAIFVKPVSVNRGDRVVLTTDALLATDGTNKPEELLYVITHPPAHGHIEYIKHPGLTISTFSQMDIAANLVAYVHDNRASASTETFQFVVSNGKTSRNGTFDVTVEMVDRVLPSLTSNTGLSVPQGSSMIISPDCLTLSDPDTPPRDLVFLLLHPPQYGSLISGGRLLTAGSNFTQRDLKELEVTYKHDGGPSLIDRFAFSASDSSKRGFLLEERLQTTPVYFTIQIKPLDKSSPEVVKLLPLWKAELLDDGRYGIFLSSHELKAEDRDSKDEELIICIIRQPYFGYLENITTGGFVPQRFPQTELNKRSIVYIINPDRQSLSDSLEFSVSDPLGNSGPSHVLEVSWSTVELSQSHYSVCEDRRTVSLEINRKGNLAESSYVTVKVKEMTATAGKDFLIGSSSLIQFDPGVSKRIWQTEVIQDQLEEFEEKFEVLLVSPEGTVIGQTDQAQVTIRDSGQCRLNQNREAPVLGGKEVRSDKYPPHGSIHLEKLPLGTESVVWSRGDSIPKPSTDVTKKKLKVRGNPKTIAPSSVFHNGTDVVYTYHGIMQMQVEDETSPSRTGRRANIRVVSRGAPQNKISQPQRSGPTRAHTSSDNSVPKPCVPELMGLLHFNQTTNQLFHCNGVNWKPWAPTDQMVGAQRCPQGWTFHGGRCYILGSEHKVTWSTANRACRERYKGTLASVQSKADMDWMWDFSGRKPFWIGLNDREGRGRWEWADGELVSYTNWRKTPPRSKMKGNKKCVLNLKEIPYETILTSTETLEVLDLSNNLLEDTYWNPALLGRLEKLSTLILDSNNYTSHIKFPYMPSITTVCINKNKINNLPVFVEEIKRKFPNIKILSMMNNEAAPSYFNGGTLTQYKDYRQYVISQIPGLEILDDTEVLEKERAQARKTYRLQQSRQNRRRRREDSSKKHTHTQKKSSAIIGE</sequence>
<feature type="repeat" description="CSPG" evidence="8">
    <location>
        <begin position="1156"/>
        <end position="1259"/>
    </location>
</feature>
<feature type="region of interest" description="Disordered" evidence="9">
    <location>
        <begin position="1969"/>
        <end position="1997"/>
    </location>
</feature>
<dbReference type="EMBL" id="OY660886">
    <property type="protein sequence ID" value="CAJ1086550.1"/>
    <property type="molecule type" value="Genomic_DNA"/>
</dbReference>
<evidence type="ECO:0000256" key="4">
    <source>
        <dbReference type="ARBA" id="ARBA00022737"/>
    </source>
</evidence>
<dbReference type="Pfam" id="PF03160">
    <property type="entry name" value="Calx-beta"/>
    <property type="match status" value="1"/>
</dbReference>
<feature type="chain" id="PRO_5043909103" evidence="10">
    <location>
        <begin position="27"/>
        <end position="2324"/>
    </location>
</feature>
<evidence type="ECO:0000256" key="2">
    <source>
        <dbReference type="ARBA" id="ARBA00022723"/>
    </source>
</evidence>
<dbReference type="SUPFAM" id="SSF52058">
    <property type="entry name" value="L domain-like"/>
    <property type="match status" value="1"/>
</dbReference>
<feature type="repeat" description="CSPG" evidence="8">
    <location>
        <begin position="1033"/>
        <end position="1135"/>
    </location>
</feature>
<protein>
    <submittedName>
        <fullName evidence="12">FRAS1-related extracellular matrix protein 1a</fullName>
    </submittedName>
</protein>
<dbReference type="InterPro" id="IPR045658">
    <property type="entry name" value="FRAS1-rel_N"/>
</dbReference>
<reference evidence="12" key="1">
    <citation type="submission" date="2023-08" db="EMBL/GenBank/DDBJ databases">
        <authorList>
            <person name="Alioto T."/>
            <person name="Alioto T."/>
            <person name="Gomez Garrido J."/>
        </authorList>
    </citation>
    <scope>NUCLEOTIDE SEQUENCE</scope>
</reference>
<dbReference type="SMART" id="SM00237">
    <property type="entry name" value="Calx_beta"/>
    <property type="match status" value="1"/>
</dbReference>
<gene>
    <name evidence="12" type="ORF">XNOV1_A005957</name>
</gene>
<organism evidence="12 13">
    <name type="scientific">Xyrichtys novacula</name>
    <name type="common">Pearly razorfish</name>
    <name type="synonym">Hemipteronotus novacula</name>
    <dbReference type="NCBI Taxonomy" id="13765"/>
    <lineage>
        <taxon>Eukaryota</taxon>
        <taxon>Metazoa</taxon>
        <taxon>Chordata</taxon>
        <taxon>Craniata</taxon>
        <taxon>Vertebrata</taxon>
        <taxon>Euteleostomi</taxon>
        <taxon>Actinopterygii</taxon>
        <taxon>Neopterygii</taxon>
        <taxon>Teleostei</taxon>
        <taxon>Neoteleostei</taxon>
        <taxon>Acanthomorphata</taxon>
        <taxon>Eupercaria</taxon>
        <taxon>Labriformes</taxon>
        <taxon>Labridae</taxon>
        <taxon>Xyrichtys</taxon>
    </lineage>
</organism>
<keyword evidence="13" id="KW-1185">Reference proteome</keyword>
<feature type="repeat" description="CSPG" evidence="8">
    <location>
        <begin position="782"/>
        <end position="873"/>
    </location>
</feature>
<evidence type="ECO:0000256" key="8">
    <source>
        <dbReference type="PROSITE-ProRule" id="PRU01201"/>
    </source>
</evidence>
<dbReference type="Gene3D" id="3.10.100.10">
    <property type="entry name" value="Mannose-Binding Protein A, subunit A"/>
    <property type="match status" value="1"/>
</dbReference>
<evidence type="ECO:0000313" key="13">
    <source>
        <dbReference type="Proteomes" id="UP001178508"/>
    </source>
</evidence>
<dbReference type="PANTHER" id="PTHR45739">
    <property type="entry name" value="MATRIX PROTEIN, PUTATIVE-RELATED"/>
    <property type="match status" value="1"/>
</dbReference>
<dbReference type="InterPro" id="IPR039005">
    <property type="entry name" value="CSPG_rpt"/>
</dbReference>
<keyword evidence="2" id="KW-0479">Metal-binding</keyword>
<feature type="repeat" description="CSPG" evidence="8">
    <location>
        <begin position="894"/>
        <end position="988"/>
    </location>
</feature>
<feature type="repeat" description="CSPG" evidence="8">
    <location>
        <begin position="527"/>
        <end position="621"/>
    </location>
</feature>
<feature type="repeat" description="CSPG" evidence="8">
    <location>
        <begin position="1398"/>
        <end position="1490"/>
    </location>
</feature>
<dbReference type="GO" id="GO:0046872">
    <property type="term" value="F:metal ion binding"/>
    <property type="evidence" value="ECO:0007669"/>
    <property type="project" value="UniProtKB-KW"/>
</dbReference>
<proteinExistence type="inferred from homology"/>
<evidence type="ECO:0000313" key="12">
    <source>
        <dbReference type="EMBL" id="CAJ1086550.1"/>
    </source>
</evidence>
<accession>A0AAV1HLS7</accession>
<evidence type="ECO:0000256" key="10">
    <source>
        <dbReference type="SAM" id="SignalP"/>
    </source>
</evidence>
<dbReference type="GO" id="GO:0016020">
    <property type="term" value="C:membrane"/>
    <property type="evidence" value="ECO:0007669"/>
    <property type="project" value="InterPro"/>
</dbReference>
<dbReference type="Gene3D" id="3.80.10.10">
    <property type="entry name" value="Ribonuclease Inhibitor"/>
    <property type="match status" value="1"/>
</dbReference>
<dbReference type="Pfam" id="PF19309">
    <property type="entry name" value="Frem_N"/>
    <property type="match status" value="1"/>
</dbReference>
<feature type="compositionally biased region" description="Polar residues" evidence="9">
    <location>
        <begin position="1976"/>
        <end position="1996"/>
    </location>
</feature>
<evidence type="ECO:0000256" key="9">
    <source>
        <dbReference type="SAM" id="MobiDB-lite"/>
    </source>
</evidence>
<feature type="repeat" description="CSPG" evidence="8">
    <location>
        <begin position="1511"/>
        <end position="1602"/>
    </location>
</feature>
<dbReference type="GO" id="GO:0009653">
    <property type="term" value="P:anatomical structure morphogenesis"/>
    <property type="evidence" value="ECO:0007669"/>
    <property type="project" value="TreeGrafter"/>
</dbReference>
<keyword evidence="5" id="KW-0106">Calcium</keyword>
<feature type="region of interest" description="Disordered" evidence="9">
    <location>
        <begin position="2285"/>
        <end position="2324"/>
    </location>
</feature>
<dbReference type="CDD" id="cd00037">
    <property type="entry name" value="CLECT"/>
    <property type="match status" value="1"/>
</dbReference>
<keyword evidence="6" id="KW-0130">Cell adhesion</keyword>
<keyword evidence="3 10" id="KW-0732">Signal</keyword>
<evidence type="ECO:0000256" key="3">
    <source>
        <dbReference type="ARBA" id="ARBA00022729"/>
    </source>
</evidence>
<feature type="repeat" description="CSPG" evidence="8">
    <location>
        <begin position="302"/>
        <end position="394"/>
    </location>
</feature>
<evidence type="ECO:0000256" key="1">
    <source>
        <dbReference type="ARBA" id="ARBA00005529"/>
    </source>
</evidence>
<dbReference type="InterPro" id="IPR038081">
    <property type="entry name" value="CalX-like_sf"/>
</dbReference>
<evidence type="ECO:0000256" key="7">
    <source>
        <dbReference type="ARBA" id="ARBA00023180"/>
    </source>
</evidence>
<dbReference type="InterPro" id="IPR003644">
    <property type="entry name" value="Calx_beta"/>
</dbReference>
<keyword evidence="7" id="KW-0325">Glycoprotein</keyword>
<dbReference type="PROSITE" id="PS50041">
    <property type="entry name" value="C_TYPE_LECTIN_2"/>
    <property type="match status" value="1"/>
</dbReference>
<dbReference type="InterPro" id="IPR016186">
    <property type="entry name" value="C-type_lectin-like/link_sf"/>
</dbReference>
<feature type="repeat" description="CSPG" evidence="8">
    <location>
        <begin position="419"/>
        <end position="506"/>
    </location>
</feature>
<dbReference type="Pfam" id="PF16184">
    <property type="entry name" value="Cadherin_3"/>
    <property type="match status" value="11"/>
</dbReference>
<dbReference type="SMART" id="SM00034">
    <property type="entry name" value="CLECT"/>
    <property type="match status" value="1"/>
</dbReference>
<dbReference type="SUPFAM" id="SSF56436">
    <property type="entry name" value="C-type lectin-like"/>
    <property type="match status" value="1"/>
</dbReference>
<dbReference type="InterPro" id="IPR051561">
    <property type="entry name" value="FRAS1_ECM"/>
</dbReference>
<dbReference type="InterPro" id="IPR001304">
    <property type="entry name" value="C-type_lectin-like"/>
</dbReference>
<evidence type="ECO:0000256" key="5">
    <source>
        <dbReference type="ARBA" id="ARBA00022837"/>
    </source>
</evidence>